<keyword evidence="1" id="KW-1133">Transmembrane helix</keyword>
<proteinExistence type="predicted"/>
<organism evidence="2 3">
    <name type="scientific">Siminovitchia fordii</name>
    <dbReference type="NCBI Taxonomy" id="254759"/>
    <lineage>
        <taxon>Bacteria</taxon>
        <taxon>Bacillati</taxon>
        <taxon>Bacillota</taxon>
        <taxon>Bacilli</taxon>
        <taxon>Bacillales</taxon>
        <taxon>Bacillaceae</taxon>
        <taxon>Siminovitchia</taxon>
    </lineage>
</organism>
<dbReference type="Proteomes" id="UP000680279">
    <property type="component" value="Unassembled WGS sequence"/>
</dbReference>
<feature type="transmembrane region" description="Helical" evidence="1">
    <location>
        <begin position="198"/>
        <end position="220"/>
    </location>
</feature>
<keyword evidence="1" id="KW-0812">Transmembrane</keyword>
<reference evidence="2 3" key="1">
    <citation type="submission" date="2021-03" db="EMBL/GenBank/DDBJ databases">
        <title>Antimicrobial resistance genes in bacteria isolated from Japanese honey, and their potential for conferring macrolide and lincosamide resistance in the American foulbrood pathogen Paenibacillus larvae.</title>
        <authorList>
            <person name="Okamoto M."/>
            <person name="Kumagai M."/>
            <person name="Kanamori H."/>
            <person name="Takamatsu D."/>
        </authorList>
    </citation>
    <scope>NUCLEOTIDE SEQUENCE [LARGE SCALE GENOMIC DNA]</scope>
    <source>
        <strain evidence="2 3">J1TS3</strain>
    </source>
</reference>
<feature type="transmembrane region" description="Helical" evidence="1">
    <location>
        <begin position="6"/>
        <end position="28"/>
    </location>
</feature>
<gene>
    <name evidence="2" type="ORF">J1TS3_14860</name>
</gene>
<comment type="caution">
    <text evidence="2">The sequence shown here is derived from an EMBL/GenBank/DDBJ whole genome shotgun (WGS) entry which is preliminary data.</text>
</comment>
<feature type="transmembrane region" description="Helical" evidence="1">
    <location>
        <begin position="104"/>
        <end position="123"/>
    </location>
</feature>
<accession>A0ABQ4K3N0</accession>
<feature type="transmembrane region" description="Helical" evidence="1">
    <location>
        <begin position="35"/>
        <end position="57"/>
    </location>
</feature>
<evidence type="ECO:0000313" key="3">
    <source>
        <dbReference type="Proteomes" id="UP000680279"/>
    </source>
</evidence>
<evidence type="ECO:0000256" key="1">
    <source>
        <dbReference type="SAM" id="Phobius"/>
    </source>
</evidence>
<protein>
    <submittedName>
        <fullName evidence="2">Uncharacterized protein</fullName>
    </submittedName>
</protein>
<keyword evidence="1" id="KW-0472">Membrane</keyword>
<keyword evidence="3" id="KW-1185">Reference proteome</keyword>
<feature type="transmembrane region" description="Helical" evidence="1">
    <location>
        <begin position="63"/>
        <end position="84"/>
    </location>
</feature>
<sequence>MIQDFLQVFFMTLVSDIDNMLILGAVLRRQSYFEVTFLAAVLLTLTRTVYVCIVEGLSGVPMFHLLTGFILLFISYKLVTKLIYGVETQRFSRRPRSLFHNMKILATFAATDFLICWDGVLIVSNISDHILIISLGIFCSLLISLYFLRLIIKLAIAVPWMNVVAGGFIAQNAIMALAKDPWMESWINYADTLFPEVNIVNTAANGAVIIIAVIGLVTYIKHHRIIIHRKF</sequence>
<name>A0ABQ4K3N0_9BACI</name>
<feature type="transmembrane region" description="Helical" evidence="1">
    <location>
        <begin position="160"/>
        <end position="178"/>
    </location>
</feature>
<evidence type="ECO:0000313" key="2">
    <source>
        <dbReference type="EMBL" id="GIN20352.1"/>
    </source>
</evidence>
<dbReference type="EMBL" id="BOQT01000004">
    <property type="protein sequence ID" value="GIN20352.1"/>
    <property type="molecule type" value="Genomic_DNA"/>
</dbReference>
<dbReference type="RefSeq" id="WP_018706577.1">
    <property type="nucleotide sequence ID" value="NZ_BOQT01000004.1"/>
</dbReference>
<feature type="transmembrane region" description="Helical" evidence="1">
    <location>
        <begin position="129"/>
        <end position="148"/>
    </location>
</feature>